<feature type="region of interest" description="Disordered" evidence="2">
    <location>
        <begin position="242"/>
        <end position="261"/>
    </location>
</feature>
<evidence type="ECO:0000256" key="2">
    <source>
        <dbReference type="SAM" id="MobiDB-lite"/>
    </source>
</evidence>
<protein>
    <submittedName>
        <fullName evidence="3">Uncharacterized protein</fullName>
    </submittedName>
</protein>
<sequence length="889" mass="100305">MRNLNKKNIFSSYTQNNNNISDNLYHENDNIDSNRFDFKNNDNNQFFLTDNSNELKHNNENENFVNPFDSNYQESYVRNTILDVFTPINQGYNVEDEPCDDPSVIDHSSNSPSNDLELYQSSEIENDTTFMGQDFDEWMKNHASLDSEYESEGSNAISKNDKINSKEKLIYDSRTSNNAIDQRGLTNLTNFSSEDGYDSKSVSCGYSSDDVCDDRNAISEEVIDLSSSSFENDDFDSEVCNEKNDILGNNSDSDNGSHSKITLTSVDSANNINSSSLSNENDQSSNIFSHFVNSGQFDNINILSSNDFMKNQTSRLINPSLNIDPGIPNNNNSFQTEYRWSKSVCLTKNHNLNKESAHLADNSKNSSQINLIDSYSNEILTQKCNHINGINNGLYEHECEISLKKNIDNNLSKNSNNLAVFYGQAQGNGSLRLPPSNFEKIISKKNQPGSKLLNSENINSDKFTGLVSYLEKICEKTDMLASDFLELFGKSNTSRSGETLRNDNISSSSNQIELNEYINDHTEIYPKEANRNVNISTKDIKAENFNEDSPRMSPNLLNSCNNPDVDDKYLLKYEELENKWKILNQEFSFLQKAVENSNKELASTKKQQEGYIKKIESLEISNRSLLAENKSLKSQIIVLQSESSLRLAKLNSQNKSANARKSFGLFDSIFSSKTLTTDPDNRHSRFAQNAHNSKNHVAEFNINAKSLNPIATDKNIIASRSLNSLSSTAASESSENMSLNTFNRNYFNVSRNDSHTPLRNSTSKFRNSLGSFSSIGKSLINFRNKKSIDSIKTIKRVNEQNDDFNSSTSSSYTPVNPSNIKYMTPQNYGGRGTNLIGNNLFSNRYSMTPSLVNGNILSRNAFEMKNEKRKHVSTPKIFTSLLSKKKRLN</sequence>
<reference evidence="3 4" key="1">
    <citation type="submission" date="2017-01" db="EMBL/GenBank/DDBJ databases">
        <authorList>
            <person name="Mah S.A."/>
            <person name="Swanson W.J."/>
            <person name="Moy G.W."/>
            <person name="Vacquier V.D."/>
        </authorList>
    </citation>
    <scope>NUCLEOTIDE SEQUENCE [LARGE SCALE GENOMIC DNA]</scope>
    <source>
        <strain evidence="3 4">GSMNP</strain>
    </source>
</reference>
<dbReference type="EMBL" id="LSSN01000407">
    <property type="protein sequence ID" value="OMJ24116.1"/>
    <property type="molecule type" value="Genomic_DNA"/>
</dbReference>
<organism evidence="3 4">
    <name type="scientific">Smittium culicis</name>
    <dbReference type="NCBI Taxonomy" id="133412"/>
    <lineage>
        <taxon>Eukaryota</taxon>
        <taxon>Fungi</taxon>
        <taxon>Fungi incertae sedis</taxon>
        <taxon>Zoopagomycota</taxon>
        <taxon>Kickxellomycotina</taxon>
        <taxon>Harpellomycetes</taxon>
        <taxon>Harpellales</taxon>
        <taxon>Legeriomycetaceae</taxon>
        <taxon>Smittium</taxon>
    </lineage>
</organism>
<comment type="caution">
    <text evidence="3">The sequence shown here is derived from an EMBL/GenBank/DDBJ whole genome shotgun (WGS) entry which is preliminary data.</text>
</comment>
<dbReference type="AlphaFoldDB" id="A0A1R1YBR3"/>
<feature type="region of interest" description="Disordered" evidence="2">
    <location>
        <begin position="95"/>
        <end position="114"/>
    </location>
</feature>
<name>A0A1R1YBR3_9FUNG</name>
<keyword evidence="1" id="KW-0175">Coiled coil</keyword>
<keyword evidence="4" id="KW-1185">Reference proteome</keyword>
<accession>A0A1R1YBR3</accession>
<evidence type="ECO:0000256" key="1">
    <source>
        <dbReference type="SAM" id="Coils"/>
    </source>
</evidence>
<gene>
    <name evidence="3" type="ORF">AYI70_g1802</name>
</gene>
<proteinExistence type="predicted"/>
<evidence type="ECO:0000313" key="3">
    <source>
        <dbReference type="EMBL" id="OMJ24116.1"/>
    </source>
</evidence>
<evidence type="ECO:0000313" key="4">
    <source>
        <dbReference type="Proteomes" id="UP000187283"/>
    </source>
</evidence>
<feature type="coiled-coil region" evidence="1">
    <location>
        <begin position="573"/>
        <end position="642"/>
    </location>
</feature>
<dbReference type="OrthoDB" id="10376838at2759"/>
<dbReference type="Proteomes" id="UP000187283">
    <property type="component" value="Unassembled WGS sequence"/>
</dbReference>